<feature type="non-terminal residue" evidence="2">
    <location>
        <position position="1"/>
    </location>
</feature>
<sequence length="196" mass="22498">HELQVAVQQDEDIQQIMRACQRQEESTMLYTVKEGLLLYRDKLVVPNSPDIKKQILTEFHTSHMGGHAGILRTIARIQAQFYWKNMRQDIKEYVQQCLICQQAKTSNSVPAGLLQPLPIPDQVWEDVAMDFITGLPNSFGFSVIMVVIDRLTKYSHFVAQKTEYTSRTLFLAAFIQTTRNLPSHEHCISSTNGWTI</sequence>
<feature type="domain" description="Integrase zinc-binding" evidence="1">
    <location>
        <begin position="49"/>
        <end position="105"/>
    </location>
</feature>
<dbReference type="FunFam" id="1.10.340.70:FF:000001">
    <property type="entry name" value="Retrovirus-related Pol polyprotein from transposon gypsy-like Protein"/>
    <property type="match status" value="1"/>
</dbReference>
<dbReference type="EMBL" id="LXQA010094331">
    <property type="protein sequence ID" value="MCI14924.1"/>
    <property type="molecule type" value="Genomic_DNA"/>
</dbReference>
<evidence type="ECO:0000313" key="2">
    <source>
        <dbReference type="EMBL" id="MCI14924.1"/>
    </source>
</evidence>
<protein>
    <submittedName>
        <fullName evidence="2">CCHC-type integrase</fullName>
    </submittedName>
</protein>
<dbReference type="InterPro" id="IPR050951">
    <property type="entry name" value="Retrovirus_Pol_polyprotein"/>
</dbReference>
<dbReference type="AlphaFoldDB" id="A0A392PSW7"/>
<dbReference type="Proteomes" id="UP000265520">
    <property type="component" value="Unassembled WGS sequence"/>
</dbReference>
<evidence type="ECO:0000259" key="1">
    <source>
        <dbReference type="Pfam" id="PF17921"/>
    </source>
</evidence>
<dbReference type="Gene3D" id="1.10.340.70">
    <property type="match status" value="1"/>
</dbReference>
<dbReference type="Gene3D" id="3.30.420.10">
    <property type="entry name" value="Ribonuclease H-like superfamily/Ribonuclease H"/>
    <property type="match status" value="1"/>
</dbReference>
<proteinExistence type="predicted"/>
<organism evidence="2 3">
    <name type="scientific">Trifolium medium</name>
    <dbReference type="NCBI Taxonomy" id="97028"/>
    <lineage>
        <taxon>Eukaryota</taxon>
        <taxon>Viridiplantae</taxon>
        <taxon>Streptophyta</taxon>
        <taxon>Embryophyta</taxon>
        <taxon>Tracheophyta</taxon>
        <taxon>Spermatophyta</taxon>
        <taxon>Magnoliopsida</taxon>
        <taxon>eudicotyledons</taxon>
        <taxon>Gunneridae</taxon>
        <taxon>Pentapetalae</taxon>
        <taxon>rosids</taxon>
        <taxon>fabids</taxon>
        <taxon>Fabales</taxon>
        <taxon>Fabaceae</taxon>
        <taxon>Papilionoideae</taxon>
        <taxon>50 kb inversion clade</taxon>
        <taxon>NPAAA clade</taxon>
        <taxon>Hologalegina</taxon>
        <taxon>IRL clade</taxon>
        <taxon>Trifolieae</taxon>
        <taxon>Trifolium</taxon>
    </lineage>
</organism>
<dbReference type="PANTHER" id="PTHR37984">
    <property type="entry name" value="PROTEIN CBG26694"/>
    <property type="match status" value="1"/>
</dbReference>
<evidence type="ECO:0000313" key="3">
    <source>
        <dbReference type="Proteomes" id="UP000265520"/>
    </source>
</evidence>
<comment type="caution">
    <text evidence="2">The sequence shown here is derived from an EMBL/GenBank/DDBJ whole genome shotgun (WGS) entry which is preliminary data.</text>
</comment>
<dbReference type="InterPro" id="IPR036397">
    <property type="entry name" value="RNaseH_sf"/>
</dbReference>
<dbReference type="InterPro" id="IPR041588">
    <property type="entry name" value="Integrase_H2C2"/>
</dbReference>
<reference evidence="2 3" key="1">
    <citation type="journal article" date="2018" name="Front. Plant Sci.">
        <title>Red Clover (Trifolium pratense) and Zigzag Clover (T. medium) - A Picture of Genomic Similarities and Differences.</title>
        <authorList>
            <person name="Dluhosova J."/>
            <person name="Istvanek J."/>
            <person name="Nedelnik J."/>
            <person name="Repkova J."/>
        </authorList>
    </citation>
    <scope>NUCLEOTIDE SEQUENCE [LARGE SCALE GENOMIC DNA]</scope>
    <source>
        <strain evidence="3">cv. 10/8</strain>
        <tissue evidence="2">Leaf</tissue>
    </source>
</reference>
<dbReference type="GO" id="GO:0003676">
    <property type="term" value="F:nucleic acid binding"/>
    <property type="evidence" value="ECO:0007669"/>
    <property type="project" value="InterPro"/>
</dbReference>
<dbReference type="Pfam" id="PF17921">
    <property type="entry name" value="Integrase_H2C2"/>
    <property type="match status" value="1"/>
</dbReference>
<name>A0A392PSW7_9FABA</name>
<accession>A0A392PSW7</accession>
<dbReference type="SUPFAM" id="SSF53098">
    <property type="entry name" value="Ribonuclease H-like"/>
    <property type="match status" value="1"/>
</dbReference>
<dbReference type="InterPro" id="IPR012337">
    <property type="entry name" value="RNaseH-like_sf"/>
</dbReference>
<keyword evidence="3" id="KW-1185">Reference proteome</keyword>
<dbReference type="PANTHER" id="PTHR37984:SF15">
    <property type="entry name" value="INTEGRASE CATALYTIC DOMAIN-CONTAINING PROTEIN"/>
    <property type="match status" value="1"/>
</dbReference>